<evidence type="ECO:0000256" key="1">
    <source>
        <dbReference type="SAM" id="MobiDB-lite"/>
    </source>
</evidence>
<dbReference type="EMBL" id="MJEH01000005">
    <property type="protein sequence ID" value="OEH94095.1"/>
    <property type="molecule type" value="Genomic_DNA"/>
</dbReference>
<gene>
    <name evidence="2" type="ORF">BFG57_09620</name>
</gene>
<comment type="caution">
    <text evidence="2">The sequence shown here is derived from an EMBL/GenBank/DDBJ whole genome shotgun (WGS) entry which is preliminary data.</text>
</comment>
<accession>A0A1E5LJ39</accession>
<evidence type="ECO:0008006" key="4">
    <source>
        <dbReference type="Google" id="ProtNLM"/>
    </source>
</evidence>
<feature type="region of interest" description="Disordered" evidence="1">
    <location>
        <begin position="35"/>
        <end position="76"/>
    </location>
</feature>
<proteinExistence type="predicted"/>
<organism evidence="2 3">
    <name type="scientific">Bacillus solimangrovi</name>
    <dbReference type="NCBI Taxonomy" id="1305675"/>
    <lineage>
        <taxon>Bacteria</taxon>
        <taxon>Bacillati</taxon>
        <taxon>Bacillota</taxon>
        <taxon>Bacilli</taxon>
        <taxon>Bacillales</taxon>
        <taxon>Bacillaceae</taxon>
        <taxon>Bacillus</taxon>
    </lineage>
</organism>
<evidence type="ECO:0000313" key="2">
    <source>
        <dbReference type="EMBL" id="OEH94095.1"/>
    </source>
</evidence>
<protein>
    <recommendedName>
        <fullName evidence="4">SLH domain-containing protein</fullName>
    </recommendedName>
</protein>
<evidence type="ECO:0000313" key="3">
    <source>
        <dbReference type="Proteomes" id="UP000095209"/>
    </source>
</evidence>
<dbReference type="AlphaFoldDB" id="A0A1E5LJ39"/>
<dbReference type="Proteomes" id="UP000095209">
    <property type="component" value="Unassembled WGS sequence"/>
</dbReference>
<reference evidence="2 3" key="1">
    <citation type="submission" date="2016-08" db="EMBL/GenBank/DDBJ databases">
        <title>Genome of Bacillus solimangrovi GH2-4.</title>
        <authorList>
            <person name="Lim S."/>
            <person name="Kim B.-C."/>
        </authorList>
    </citation>
    <scope>NUCLEOTIDE SEQUENCE [LARGE SCALE GENOMIC DNA]</scope>
    <source>
        <strain evidence="2 3">GH2-4</strain>
    </source>
</reference>
<feature type="compositionally biased region" description="Basic and acidic residues" evidence="1">
    <location>
        <begin position="56"/>
        <end position="76"/>
    </location>
</feature>
<keyword evidence="3" id="KW-1185">Reference proteome</keyword>
<sequence length="76" mass="8388">MAKGKGVNKITIDNFGGEDTLTRAEAVQFIYNVLENGKRDSSGKPVMAGRPVQPHDPNELKPSPDEEKEKEEVNHV</sequence>
<name>A0A1E5LJ39_9BACI</name>